<name>A0ABT9NJY3_9ACTN</name>
<dbReference type="EMBL" id="JAUSQM010000001">
    <property type="protein sequence ID" value="MDP9820698.1"/>
    <property type="molecule type" value="Genomic_DNA"/>
</dbReference>
<dbReference type="InterPro" id="IPR006660">
    <property type="entry name" value="Arsenate_reductase-like"/>
</dbReference>
<dbReference type="RefSeq" id="WP_068119965.1">
    <property type="nucleotide sequence ID" value="NZ_CCXJ01000227.1"/>
</dbReference>
<gene>
    <name evidence="2" type="ORF">J2S59_000507</name>
</gene>
<dbReference type="Pfam" id="PF03960">
    <property type="entry name" value="ArsC"/>
    <property type="match status" value="1"/>
</dbReference>
<sequence length="122" mass="13306">MEIWINPACSKCRTAVDALDEAGVTYTERRYLEDPPSAAEIAGVLERLGLEPWDIARSGEPIAAEIGLGDYGRTPADRDRWLAALAAHPVLIQRPIITADDGTTVVGRDAESLQRVLGEDHR</sequence>
<evidence type="ECO:0000313" key="2">
    <source>
        <dbReference type="EMBL" id="MDP9820698.1"/>
    </source>
</evidence>
<dbReference type="Gene3D" id="3.40.30.10">
    <property type="entry name" value="Glutaredoxin"/>
    <property type="match status" value="1"/>
</dbReference>
<proteinExistence type="inferred from homology"/>
<dbReference type="SUPFAM" id="SSF52833">
    <property type="entry name" value="Thioredoxin-like"/>
    <property type="match status" value="1"/>
</dbReference>
<dbReference type="PANTHER" id="PTHR30041">
    <property type="entry name" value="ARSENATE REDUCTASE"/>
    <property type="match status" value="1"/>
</dbReference>
<reference evidence="2 3" key="1">
    <citation type="submission" date="2023-07" db="EMBL/GenBank/DDBJ databases">
        <title>Sequencing the genomes of 1000 actinobacteria strains.</title>
        <authorList>
            <person name="Klenk H.-P."/>
        </authorList>
    </citation>
    <scope>NUCLEOTIDE SEQUENCE [LARGE SCALE GENOMIC DNA]</scope>
    <source>
        <strain evidence="2 3">GD13</strain>
    </source>
</reference>
<evidence type="ECO:0000313" key="3">
    <source>
        <dbReference type="Proteomes" id="UP001240447"/>
    </source>
</evidence>
<evidence type="ECO:0000256" key="1">
    <source>
        <dbReference type="PROSITE-ProRule" id="PRU01282"/>
    </source>
</evidence>
<comment type="similarity">
    <text evidence="1">Belongs to the ArsC family.</text>
</comment>
<dbReference type="InterPro" id="IPR036249">
    <property type="entry name" value="Thioredoxin-like_sf"/>
</dbReference>
<dbReference type="Proteomes" id="UP001240447">
    <property type="component" value="Unassembled WGS sequence"/>
</dbReference>
<keyword evidence="3" id="KW-1185">Reference proteome</keyword>
<dbReference type="PANTHER" id="PTHR30041:SF4">
    <property type="entry name" value="ARSENATE REDUCTASE"/>
    <property type="match status" value="1"/>
</dbReference>
<dbReference type="EC" id="1.20.4.1" evidence="2"/>
<comment type="caution">
    <text evidence="2">The sequence shown here is derived from an EMBL/GenBank/DDBJ whole genome shotgun (WGS) entry which is preliminary data.</text>
</comment>
<protein>
    <submittedName>
        <fullName evidence="2">Arsenate reductase</fullName>
        <ecNumber evidence="2">1.20.4.1</ecNumber>
    </submittedName>
</protein>
<accession>A0ABT9NJY3</accession>
<keyword evidence="2" id="KW-0560">Oxidoreductase</keyword>
<organism evidence="2 3">
    <name type="scientific">Nocardioides massiliensis</name>
    <dbReference type="NCBI Taxonomy" id="1325935"/>
    <lineage>
        <taxon>Bacteria</taxon>
        <taxon>Bacillati</taxon>
        <taxon>Actinomycetota</taxon>
        <taxon>Actinomycetes</taxon>
        <taxon>Propionibacteriales</taxon>
        <taxon>Nocardioidaceae</taxon>
        <taxon>Nocardioides</taxon>
    </lineage>
</organism>
<dbReference type="PROSITE" id="PS51353">
    <property type="entry name" value="ARSC"/>
    <property type="match status" value="1"/>
</dbReference>
<dbReference type="GO" id="GO:0008794">
    <property type="term" value="F:arsenate reductase (glutaredoxin) activity"/>
    <property type="evidence" value="ECO:0007669"/>
    <property type="project" value="UniProtKB-EC"/>
</dbReference>